<proteinExistence type="inferred from homology"/>
<dbReference type="InterPro" id="IPR018477">
    <property type="entry name" value="BICD"/>
</dbReference>
<dbReference type="GO" id="GO:0070507">
    <property type="term" value="P:regulation of microtubule cytoskeleton organization"/>
    <property type="evidence" value="ECO:0007669"/>
    <property type="project" value="TreeGrafter"/>
</dbReference>
<feature type="coiled-coil region" evidence="3">
    <location>
        <begin position="23"/>
        <end position="85"/>
    </location>
</feature>
<dbReference type="GO" id="GO:0070840">
    <property type="term" value="F:dynein complex binding"/>
    <property type="evidence" value="ECO:0007669"/>
    <property type="project" value="InterPro"/>
</dbReference>
<evidence type="ECO:0000313" key="5">
    <source>
        <dbReference type="EMBL" id="CAJ1084692.1"/>
    </source>
</evidence>
<feature type="compositionally biased region" description="Low complexity" evidence="4">
    <location>
        <begin position="847"/>
        <end position="873"/>
    </location>
</feature>
<dbReference type="Proteomes" id="UP001178508">
    <property type="component" value="Chromosome 22"/>
</dbReference>
<feature type="coiled-coil region" evidence="3">
    <location>
        <begin position="122"/>
        <end position="271"/>
    </location>
</feature>
<feature type="compositionally biased region" description="Acidic residues" evidence="4">
    <location>
        <begin position="431"/>
        <end position="444"/>
    </location>
</feature>
<dbReference type="AlphaFoldDB" id="A0AAV1HK50"/>
<feature type="coiled-coil region" evidence="3">
    <location>
        <begin position="744"/>
        <end position="813"/>
    </location>
</feature>
<evidence type="ECO:0000313" key="6">
    <source>
        <dbReference type="Proteomes" id="UP001178508"/>
    </source>
</evidence>
<feature type="region of interest" description="Disordered" evidence="4">
    <location>
        <begin position="1"/>
        <end position="23"/>
    </location>
</feature>
<gene>
    <name evidence="5" type="ORF">XNOV1_A038494</name>
</gene>
<accession>A0AAV1HK50</accession>
<dbReference type="Pfam" id="PF09730">
    <property type="entry name" value="BicD"/>
    <property type="match status" value="1"/>
</dbReference>
<feature type="region of interest" description="Disordered" evidence="4">
    <location>
        <begin position="406"/>
        <end position="444"/>
    </location>
</feature>
<dbReference type="GO" id="GO:0072393">
    <property type="term" value="P:microtubule anchoring at microtubule organizing center"/>
    <property type="evidence" value="ECO:0007669"/>
    <property type="project" value="TreeGrafter"/>
</dbReference>
<dbReference type="GO" id="GO:0034452">
    <property type="term" value="F:dynactin binding"/>
    <property type="evidence" value="ECO:0007669"/>
    <property type="project" value="TreeGrafter"/>
</dbReference>
<feature type="compositionally biased region" description="Polar residues" evidence="4">
    <location>
        <begin position="411"/>
        <end position="422"/>
    </location>
</feature>
<dbReference type="Gene3D" id="6.10.250.2470">
    <property type="match status" value="1"/>
</dbReference>
<feature type="region of interest" description="Disordered" evidence="4">
    <location>
        <begin position="288"/>
        <end position="337"/>
    </location>
</feature>
<keyword evidence="6" id="KW-1185">Reference proteome</keyword>
<evidence type="ECO:0000256" key="1">
    <source>
        <dbReference type="ARBA" id="ARBA00010061"/>
    </source>
</evidence>
<evidence type="ECO:0000256" key="4">
    <source>
        <dbReference type="SAM" id="MobiDB-lite"/>
    </source>
</evidence>
<sequence>MLEADADPAGQTAEGDAEAEMGCRDTRAEVARLTLELQEATEEKLQAARYGLVVLEESAALKMKHRQLEEEHEALKAELQQLREAFADSVSSQKRAAADGECREESLLQETATKEAAMATRIEEVQTELKQVRLALSNAHAEIERLGVFSTQLKKECECLEAEKGHMRDEIKEYKVRELRQLQDNGELEEENISLQKQVSVLKENQVEFESIKLELTQKNEEQEELRAQLEEAARLREIAERQLDEALEALKEEREQKNSLRRELSALTLNPFDSVGNLELHLENLDDSQEEGQGGEGEVEGEDQDSGINNGPGTAPGSAHPPHSGGSKSNGLIHRYSTPRNSDVFLRAPASGLVSDLLSELHFSDSQKLKQQLLQAEREKSSLAGKVEELQMQLVMSKQALSQQEDKVGSLTQQLEAVQSSQKHHHDADDRGDEETENGDDTVFDYEVDTKSKEVLEARMRSASEELLKLRDELSQAGTRYNVLEQRYKQEKDRWRAEAQELADKIRQCIKSSKQDQERISELEKEIGATRKVAIDSEGHLSVAQEELLAFSEELSNLYHHICVCNNLTPKRVTLDYYRDGARASGGGSARRSHYAYPQHNTQKKPKANDMFISKAAALQFMGEVDSAGTSTESPSCPGSPTLDFRDPSNVRNLVAVIRCQIKHLRVAVDLCRQRGAMPYSGLSSSGEAERDAESLMEEVLKLKSLLSTKREQIATLRTVLKANKQTAELALSNLKTKYETEKSMVSETMMKLRNELKALKEDAATFSSLRVMFASRCDQYVTQLDEMQRQLAAAEDEKKTLNSLLRMAIQQKLALTQRLEDLEAPMSPHSLNSSPRRSRAKELAAKSGRAPRSPRSSPARPPLRSSPRASPVLGSSVPAMASHHLKSLTRSLHTSPR</sequence>
<name>A0AAV1HK50_XYRNO</name>
<dbReference type="GO" id="GO:0005829">
    <property type="term" value="C:cytosol"/>
    <property type="evidence" value="ECO:0007669"/>
    <property type="project" value="TreeGrafter"/>
</dbReference>
<evidence type="ECO:0000256" key="2">
    <source>
        <dbReference type="ARBA" id="ARBA00023054"/>
    </source>
</evidence>
<keyword evidence="2 3" id="KW-0175">Coiled coil</keyword>
<protein>
    <submittedName>
        <fullName evidence="5">Protein bicaudal D homolog 2 isoform X1</fullName>
    </submittedName>
</protein>
<organism evidence="5 6">
    <name type="scientific">Xyrichtys novacula</name>
    <name type="common">Pearly razorfish</name>
    <name type="synonym">Hemipteronotus novacula</name>
    <dbReference type="NCBI Taxonomy" id="13765"/>
    <lineage>
        <taxon>Eukaryota</taxon>
        <taxon>Metazoa</taxon>
        <taxon>Chordata</taxon>
        <taxon>Craniata</taxon>
        <taxon>Vertebrata</taxon>
        <taxon>Euteleostomi</taxon>
        <taxon>Actinopterygii</taxon>
        <taxon>Neopterygii</taxon>
        <taxon>Teleostei</taxon>
        <taxon>Neoteleostei</taxon>
        <taxon>Acanthomorphata</taxon>
        <taxon>Eupercaria</taxon>
        <taxon>Labriformes</taxon>
        <taxon>Labridae</taxon>
        <taxon>Xyrichtys</taxon>
    </lineage>
</organism>
<comment type="similarity">
    <text evidence="1">Belongs to the BicD family.</text>
</comment>
<feature type="coiled-coil region" evidence="3">
    <location>
        <begin position="454"/>
        <end position="527"/>
    </location>
</feature>
<dbReference type="GO" id="GO:0005794">
    <property type="term" value="C:Golgi apparatus"/>
    <property type="evidence" value="ECO:0007669"/>
    <property type="project" value="TreeGrafter"/>
</dbReference>
<evidence type="ECO:0000256" key="3">
    <source>
        <dbReference type="SAM" id="Coils"/>
    </source>
</evidence>
<dbReference type="PANTHER" id="PTHR31233:SF12">
    <property type="entry name" value="BICAUDAL D HOMOLOG 2-LIKE"/>
    <property type="match status" value="1"/>
</dbReference>
<dbReference type="PANTHER" id="PTHR31233">
    <property type="entry name" value="BICAUDAL D FAMILY MEMBER"/>
    <property type="match status" value="1"/>
</dbReference>
<dbReference type="EMBL" id="OY660885">
    <property type="protein sequence ID" value="CAJ1084692.1"/>
    <property type="molecule type" value="Genomic_DNA"/>
</dbReference>
<feature type="region of interest" description="Disordered" evidence="4">
    <location>
        <begin position="827"/>
        <end position="899"/>
    </location>
</feature>
<feature type="compositionally biased region" description="Polar residues" evidence="4">
    <location>
        <begin position="890"/>
        <end position="899"/>
    </location>
</feature>
<reference evidence="5" key="1">
    <citation type="submission" date="2023-08" db="EMBL/GenBank/DDBJ databases">
        <authorList>
            <person name="Alioto T."/>
            <person name="Alioto T."/>
            <person name="Gomez Garrido J."/>
        </authorList>
    </citation>
    <scope>NUCLEOTIDE SEQUENCE</scope>
</reference>
<dbReference type="GO" id="GO:0008093">
    <property type="term" value="F:cytoskeletal anchor activity"/>
    <property type="evidence" value="ECO:0007669"/>
    <property type="project" value="InterPro"/>
</dbReference>